<dbReference type="InterPro" id="IPR003752">
    <property type="entry name" value="DiS_bond_form_DsbB/BdbC"/>
</dbReference>
<dbReference type="SUPFAM" id="SSF158442">
    <property type="entry name" value="DsbB-like"/>
    <property type="match status" value="1"/>
</dbReference>
<evidence type="ECO:0000256" key="3">
    <source>
        <dbReference type="ARBA" id="ARBA00022448"/>
    </source>
</evidence>
<dbReference type="GO" id="GO:0015035">
    <property type="term" value="F:protein-disulfide reductase activity"/>
    <property type="evidence" value="ECO:0007669"/>
    <property type="project" value="InterPro"/>
</dbReference>
<evidence type="ECO:0000256" key="2">
    <source>
        <dbReference type="ARBA" id="ARBA00007602"/>
    </source>
</evidence>
<reference evidence="13 14" key="1">
    <citation type="journal article" date="2016" name="Nat. Commun.">
        <title>Thousands of microbial genomes shed light on interconnected biogeochemical processes in an aquifer system.</title>
        <authorList>
            <person name="Anantharaman K."/>
            <person name="Brown C.T."/>
            <person name="Hug L.A."/>
            <person name="Sharon I."/>
            <person name="Castelle C.J."/>
            <person name="Probst A.J."/>
            <person name="Thomas B.C."/>
            <person name="Singh A."/>
            <person name="Wilkins M.J."/>
            <person name="Karaoz U."/>
            <person name="Brodie E.L."/>
            <person name="Williams K.H."/>
            <person name="Hubbard S.S."/>
            <person name="Banfield J.F."/>
        </authorList>
    </citation>
    <scope>NUCLEOTIDE SEQUENCE [LARGE SCALE GENOMIC DNA]</scope>
</reference>
<dbReference type="PANTHER" id="PTHR43469:SF1">
    <property type="entry name" value="SPBETA PROPHAGE-DERIVED DISULFIDE BOND FORMATION PROTEIN B"/>
    <property type="match status" value="1"/>
</dbReference>
<evidence type="ECO:0000256" key="8">
    <source>
        <dbReference type="ARBA" id="ARBA00023136"/>
    </source>
</evidence>
<feature type="transmembrane region" description="Helical" evidence="12">
    <location>
        <begin position="65"/>
        <end position="84"/>
    </location>
</feature>
<evidence type="ECO:0000256" key="9">
    <source>
        <dbReference type="ARBA" id="ARBA00023157"/>
    </source>
</evidence>
<organism evidence="13 14">
    <name type="scientific">Candidatus Kaiserbacteria bacterium RIFCSPHIGHO2_01_FULL_53_29</name>
    <dbReference type="NCBI Taxonomy" id="1798480"/>
    <lineage>
        <taxon>Bacteria</taxon>
        <taxon>Candidatus Kaiseribacteriota</taxon>
    </lineage>
</organism>
<feature type="transmembrane region" description="Helical" evidence="12">
    <location>
        <begin position="114"/>
        <end position="134"/>
    </location>
</feature>
<accession>A0A1F6CWT6</accession>
<dbReference type="STRING" id="1798480.A2851_03750"/>
<comment type="caution">
    <text evidence="13">The sequence shown here is derived from an EMBL/GenBank/DDBJ whole genome shotgun (WGS) entry which is preliminary data.</text>
</comment>
<keyword evidence="5" id="KW-0249">Electron transport</keyword>
<comment type="subcellular location">
    <subcellularLocation>
        <location evidence="1">Membrane</location>
        <topology evidence="1">Multi-pass membrane protein</topology>
    </subcellularLocation>
</comment>
<evidence type="ECO:0000256" key="11">
    <source>
        <dbReference type="ARBA" id="ARBA00023284"/>
    </source>
</evidence>
<evidence type="ECO:0000256" key="7">
    <source>
        <dbReference type="ARBA" id="ARBA00023002"/>
    </source>
</evidence>
<evidence type="ECO:0000313" key="13">
    <source>
        <dbReference type="EMBL" id="OGG53557.1"/>
    </source>
</evidence>
<dbReference type="InterPro" id="IPR023380">
    <property type="entry name" value="DsbB-like_sf"/>
</dbReference>
<keyword evidence="6 12" id="KW-1133">Transmembrane helix</keyword>
<evidence type="ECO:0008006" key="15">
    <source>
        <dbReference type="Google" id="ProtNLM"/>
    </source>
</evidence>
<gene>
    <name evidence="13" type="ORF">A2851_03750</name>
</gene>
<feature type="transmembrane region" description="Helical" evidence="12">
    <location>
        <begin position="40"/>
        <end position="58"/>
    </location>
</feature>
<keyword evidence="10" id="KW-0143">Chaperone</keyword>
<evidence type="ECO:0000313" key="14">
    <source>
        <dbReference type="Proteomes" id="UP000176863"/>
    </source>
</evidence>
<protein>
    <recommendedName>
        <fullName evidence="15">2-oxoglutarate dehydrogenase</fullName>
    </recommendedName>
</protein>
<dbReference type="GO" id="GO:0016020">
    <property type="term" value="C:membrane"/>
    <property type="evidence" value="ECO:0007669"/>
    <property type="project" value="UniProtKB-SubCell"/>
</dbReference>
<comment type="similarity">
    <text evidence="2">Belongs to the DsbB family. BdbC subfamily.</text>
</comment>
<keyword evidence="8 12" id="KW-0472">Membrane</keyword>
<evidence type="ECO:0000256" key="5">
    <source>
        <dbReference type="ARBA" id="ARBA00022982"/>
    </source>
</evidence>
<feature type="transmembrane region" description="Helical" evidence="12">
    <location>
        <begin position="12"/>
        <end position="34"/>
    </location>
</feature>
<name>A0A1F6CWT6_9BACT</name>
<evidence type="ECO:0000256" key="1">
    <source>
        <dbReference type="ARBA" id="ARBA00004141"/>
    </source>
</evidence>
<keyword evidence="11" id="KW-0676">Redox-active center</keyword>
<dbReference type="Pfam" id="PF02600">
    <property type="entry name" value="DsbB"/>
    <property type="match status" value="1"/>
</dbReference>
<evidence type="ECO:0000256" key="12">
    <source>
        <dbReference type="SAM" id="Phobius"/>
    </source>
</evidence>
<keyword evidence="4 12" id="KW-0812">Transmembrane</keyword>
<evidence type="ECO:0000256" key="10">
    <source>
        <dbReference type="ARBA" id="ARBA00023186"/>
    </source>
</evidence>
<dbReference type="Gene3D" id="1.20.1550.10">
    <property type="entry name" value="DsbB-like"/>
    <property type="match status" value="1"/>
</dbReference>
<keyword evidence="9" id="KW-1015">Disulfide bond</keyword>
<dbReference type="InterPro" id="IPR012187">
    <property type="entry name" value="Disulphide_bond_form_BdbC"/>
</dbReference>
<dbReference type="PANTHER" id="PTHR43469">
    <property type="entry name" value="DISULFIDE FORMATION PROTEIN-RELATED"/>
    <property type="match status" value="1"/>
</dbReference>
<dbReference type="EMBL" id="MFKT01000010">
    <property type="protein sequence ID" value="OGG53557.1"/>
    <property type="molecule type" value="Genomic_DNA"/>
</dbReference>
<dbReference type="Proteomes" id="UP000176863">
    <property type="component" value="Unassembled WGS sequence"/>
</dbReference>
<keyword evidence="7" id="KW-0560">Oxidoreductase</keyword>
<evidence type="ECO:0000256" key="6">
    <source>
        <dbReference type="ARBA" id="ARBA00022989"/>
    </source>
</evidence>
<evidence type="ECO:0000256" key="4">
    <source>
        <dbReference type="ARBA" id="ARBA00022692"/>
    </source>
</evidence>
<keyword evidence="3" id="KW-0813">Transport</keyword>
<dbReference type="AlphaFoldDB" id="A0A1F6CWT6"/>
<sequence>MTQFLKDWGLWIGFLVSAFASAITVVHSGIFGLPPCPLCWWQRAFLYPQVVLFCIAALRRDTSIALYSIALSLIGLGIAIYHHVLQMAPVGTLPCPAEGGVSCAQIFFLEFGYITYPMMALSAFAFLIVLMLFVRSTPRAL</sequence>
<dbReference type="GO" id="GO:0006457">
    <property type="term" value="P:protein folding"/>
    <property type="evidence" value="ECO:0007669"/>
    <property type="project" value="InterPro"/>
</dbReference>
<proteinExistence type="inferred from homology"/>